<keyword evidence="1" id="KW-1133">Transmembrane helix</keyword>
<feature type="transmembrane region" description="Helical" evidence="1">
    <location>
        <begin position="53"/>
        <end position="71"/>
    </location>
</feature>
<dbReference type="Pfam" id="PF06580">
    <property type="entry name" value="His_kinase"/>
    <property type="match status" value="1"/>
</dbReference>
<dbReference type="GO" id="GO:0016020">
    <property type="term" value="C:membrane"/>
    <property type="evidence" value="ECO:0007669"/>
    <property type="project" value="InterPro"/>
</dbReference>
<dbReference type="EMBL" id="OBEB01000005">
    <property type="protein sequence ID" value="SNY54542.1"/>
    <property type="molecule type" value="Genomic_DNA"/>
</dbReference>
<feature type="transmembrane region" description="Helical" evidence="1">
    <location>
        <begin position="119"/>
        <end position="142"/>
    </location>
</feature>
<dbReference type="RefSeq" id="WP_097111887.1">
    <property type="nucleotide sequence ID" value="NZ_OBEB01000005.1"/>
</dbReference>
<evidence type="ECO:0000313" key="3">
    <source>
        <dbReference type="EMBL" id="SNY54542.1"/>
    </source>
</evidence>
<keyword evidence="3" id="KW-0808">Transferase</keyword>
<proteinExistence type="predicted"/>
<keyword evidence="1" id="KW-0472">Membrane</keyword>
<dbReference type="SUPFAM" id="SSF55874">
    <property type="entry name" value="ATPase domain of HSP90 chaperone/DNA topoisomerase II/histidine kinase"/>
    <property type="match status" value="1"/>
</dbReference>
<dbReference type="GO" id="GO:0000155">
    <property type="term" value="F:phosphorelay sensor kinase activity"/>
    <property type="evidence" value="ECO:0007669"/>
    <property type="project" value="InterPro"/>
</dbReference>
<reference evidence="4" key="1">
    <citation type="submission" date="2017-09" db="EMBL/GenBank/DDBJ databases">
        <authorList>
            <person name="Varghese N."/>
            <person name="Submissions S."/>
        </authorList>
    </citation>
    <scope>NUCLEOTIDE SEQUENCE [LARGE SCALE GENOMIC DNA]</scope>
    <source>
        <strain evidence="4">CGMCC 1.12461</strain>
    </source>
</reference>
<evidence type="ECO:0000313" key="4">
    <source>
        <dbReference type="Proteomes" id="UP000219353"/>
    </source>
</evidence>
<evidence type="ECO:0000256" key="1">
    <source>
        <dbReference type="SAM" id="Phobius"/>
    </source>
</evidence>
<protein>
    <submittedName>
        <fullName evidence="3">Two-component system, LytT family, sensor histidine kinase AlgZ</fullName>
    </submittedName>
</protein>
<dbReference type="PANTHER" id="PTHR34220">
    <property type="entry name" value="SENSOR HISTIDINE KINASE YPDA"/>
    <property type="match status" value="1"/>
</dbReference>
<evidence type="ECO:0000259" key="2">
    <source>
        <dbReference type="Pfam" id="PF06580"/>
    </source>
</evidence>
<keyword evidence="1" id="KW-0812">Transmembrane</keyword>
<dbReference type="AlphaFoldDB" id="A0A285J2W0"/>
<sequence>MNKAATATPYPIFPLPDLCHGRMVLRVLVLAQAVAIMLAFAPGTLESPWQRLGLISLFVYWIALLSGYAYCKLRPALSRQRPLTIAASCLLLLFLTTALISGLAWLWLHDAGVLLSQSFLHFILANLMIALVVGLMAIQLGLMHAERNQQLAAQSRAELGALQARIQPHFLFNSLNTAAELTQQDSQAAEQALLDLADLFRAAMHAGEQISLADELTLARQYLSLEQWRVGGRMQQHWQLPASIPKLQVPALTIQPLLENAVRHGIESCQQGGSIDIELINSSQSVTILISNPFVPALDKSRSNGVALANIRQRLQLYFGDSASLNHSIVDDKFRVKLVLPKNQSGANR</sequence>
<gene>
    <name evidence="3" type="ORF">SAMN06297280_2675</name>
</gene>
<dbReference type="InterPro" id="IPR036890">
    <property type="entry name" value="HATPase_C_sf"/>
</dbReference>
<dbReference type="Gene3D" id="3.30.565.10">
    <property type="entry name" value="Histidine kinase-like ATPase, C-terminal domain"/>
    <property type="match status" value="1"/>
</dbReference>
<dbReference type="PANTHER" id="PTHR34220:SF7">
    <property type="entry name" value="SENSOR HISTIDINE KINASE YPDA"/>
    <property type="match status" value="1"/>
</dbReference>
<dbReference type="OrthoDB" id="2514702at2"/>
<dbReference type="InterPro" id="IPR010559">
    <property type="entry name" value="Sig_transdc_His_kin_internal"/>
</dbReference>
<keyword evidence="3" id="KW-0418">Kinase</keyword>
<dbReference type="InterPro" id="IPR050640">
    <property type="entry name" value="Bact_2-comp_sensor_kinase"/>
</dbReference>
<keyword evidence="4" id="KW-1185">Reference proteome</keyword>
<feature type="transmembrane region" description="Helical" evidence="1">
    <location>
        <begin position="23"/>
        <end position="41"/>
    </location>
</feature>
<feature type="transmembrane region" description="Helical" evidence="1">
    <location>
        <begin position="83"/>
        <end position="107"/>
    </location>
</feature>
<dbReference type="Proteomes" id="UP000219353">
    <property type="component" value="Unassembled WGS sequence"/>
</dbReference>
<name>A0A285J2W0_9GAMM</name>
<accession>A0A285J2W0</accession>
<organism evidence="3 4">
    <name type="scientific">Arsukibacterium tuosuense</name>
    <dbReference type="NCBI Taxonomy" id="1323745"/>
    <lineage>
        <taxon>Bacteria</taxon>
        <taxon>Pseudomonadati</taxon>
        <taxon>Pseudomonadota</taxon>
        <taxon>Gammaproteobacteria</taxon>
        <taxon>Chromatiales</taxon>
        <taxon>Chromatiaceae</taxon>
        <taxon>Arsukibacterium</taxon>
    </lineage>
</organism>
<feature type="domain" description="Signal transduction histidine kinase internal region" evidence="2">
    <location>
        <begin position="157"/>
        <end position="233"/>
    </location>
</feature>